<evidence type="ECO:0000313" key="2">
    <source>
        <dbReference type="EMBL" id="MCQ8182218.1"/>
    </source>
</evidence>
<comment type="caution">
    <text evidence="2">The sequence shown here is derived from an EMBL/GenBank/DDBJ whole genome shotgun (WGS) entry which is preliminary data.</text>
</comment>
<feature type="non-terminal residue" evidence="2">
    <location>
        <position position="165"/>
    </location>
</feature>
<sequence>MNGAQPRAFDRTKFLQLLAIGKTQLQFDDEFYRCIWLPQQGATKDKDGRYSATTLSNTQLFKAVEEMKRLGFKVQSKNATKKPRKGHRRQADDAQSKMIRGLWIELHQLGEVRDPSEAALAKWVSGQVKSSKGAEALQWLDGHQAGRVIEQLKKWRDRVLAKRRQ</sequence>
<gene>
    <name evidence="2" type="ORF">NP603_13935</name>
</gene>
<protein>
    <submittedName>
        <fullName evidence="2">Regulatory protein GemA</fullName>
    </submittedName>
</protein>
<evidence type="ECO:0000256" key="1">
    <source>
        <dbReference type="SAM" id="MobiDB-lite"/>
    </source>
</evidence>
<accession>A0ABT1UJ08</accession>
<dbReference type="InterPro" id="IPR009363">
    <property type="entry name" value="Phage_Mu_Gp16"/>
</dbReference>
<evidence type="ECO:0000313" key="3">
    <source>
        <dbReference type="Proteomes" id="UP001524569"/>
    </source>
</evidence>
<feature type="region of interest" description="Disordered" evidence="1">
    <location>
        <begin position="74"/>
        <end position="94"/>
    </location>
</feature>
<organism evidence="2 3">
    <name type="scientific">Methylomonas aurea</name>
    <dbReference type="NCBI Taxonomy" id="2952224"/>
    <lineage>
        <taxon>Bacteria</taxon>
        <taxon>Pseudomonadati</taxon>
        <taxon>Pseudomonadota</taxon>
        <taxon>Gammaproteobacteria</taxon>
        <taxon>Methylococcales</taxon>
        <taxon>Methylococcaceae</taxon>
        <taxon>Methylomonas</taxon>
    </lineage>
</organism>
<name>A0ABT1UJ08_9GAMM</name>
<reference evidence="2 3" key="1">
    <citation type="submission" date="2022-07" db="EMBL/GenBank/DDBJ databases">
        <title>Methylomonas rivi sp. nov., Methylomonas rosea sp. nov., Methylomonas aureus sp. nov. and Methylomonas subterranea sp. nov., four novel methanotrophs isolated from a freshwater creek and the deep terrestrial subsurface.</title>
        <authorList>
            <person name="Abin C."/>
            <person name="Sankaranarayanan K."/>
            <person name="Garner C."/>
            <person name="Sindelar R."/>
            <person name="Kotary K."/>
            <person name="Garner R."/>
            <person name="Barclay S."/>
            <person name="Lawson P."/>
            <person name="Krumholz L."/>
        </authorList>
    </citation>
    <scope>NUCLEOTIDE SEQUENCE [LARGE SCALE GENOMIC DNA]</scope>
    <source>
        <strain evidence="2 3">SURF-1</strain>
    </source>
</reference>
<feature type="compositionally biased region" description="Basic residues" evidence="1">
    <location>
        <begin position="79"/>
        <end position="88"/>
    </location>
</feature>
<dbReference type="Proteomes" id="UP001524569">
    <property type="component" value="Unassembled WGS sequence"/>
</dbReference>
<keyword evidence="3" id="KW-1185">Reference proteome</keyword>
<proteinExistence type="predicted"/>
<dbReference type="EMBL" id="JANIBM010000018">
    <property type="protein sequence ID" value="MCQ8182218.1"/>
    <property type="molecule type" value="Genomic_DNA"/>
</dbReference>
<dbReference type="Pfam" id="PF06252">
    <property type="entry name" value="GemA"/>
    <property type="match status" value="1"/>
</dbReference>
<dbReference type="RefSeq" id="WP_256611509.1">
    <property type="nucleotide sequence ID" value="NZ_JANIBM010000018.1"/>
</dbReference>